<dbReference type="PANTHER" id="PTHR23282">
    <property type="entry name" value="APICAL ENDOSOMAL GLYCOPROTEIN PRECURSOR"/>
    <property type="match status" value="1"/>
</dbReference>
<feature type="region of interest" description="Disordered" evidence="2">
    <location>
        <begin position="358"/>
        <end position="491"/>
    </location>
</feature>
<dbReference type="InterPro" id="IPR013320">
    <property type="entry name" value="ConA-like_dom_sf"/>
</dbReference>
<dbReference type="InterPro" id="IPR051560">
    <property type="entry name" value="MAM_domain-containing"/>
</dbReference>
<dbReference type="GO" id="GO:0016020">
    <property type="term" value="C:membrane"/>
    <property type="evidence" value="ECO:0007669"/>
    <property type="project" value="InterPro"/>
</dbReference>
<keyword evidence="1" id="KW-1015">Disulfide bond</keyword>
<dbReference type="PROSITE" id="PS00524">
    <property type="entry name" value="SMB_1"/>
    <property type="match status" value="1"/>
</dbReference>
<feature type="compositionally biased region" description="Polar residues" evidence="2">
    <location>
        <begin position="399"/>
        <end position="431"/>
    </location>
</feature>
<evidence type="ECO:0000256" key="1">
    <source>
        <dbReference type="ARBA" id="ARBA00023157"/>
    </source>
</evidence>
<dbReference type="InterPro" id="IPR036024">
    <property type="entry name" value="Somatomedin_B-like_dom_sf"/>
</dbReference>
<dbReference type="SMART" id="SM00137">
    <property type="entry name" value="MAM"/>
    <property type="match status" value="1"/>
</dbReference>
<dbReference type="STRING" id="151549.A0A4C1UJR2"/>
<dbReference type="PANTHER" id="PTHR23282:SF101">
    <property type="entry name" value="MAM DOMAIN-CONTAINING PROTEIN"/>
    <property type="match status" value="1"/>
</dbReference>
<dbReference type="Proteomes" id="UP000299102">
    <property type="component" value="Unassembled WGS sequence"/>
</dbReference>
<comment type="caution">
    <text evidence="6">The sequence shown here is derived from an EMBL/GenBank/DDBJ whole genome shotgun (WGS) entry which is preliminary data.</text>
</comment>
<evidence type="ECO:0000259" key="4">
    <source>
        <dbReference type="PROSITE" id="PS50060"/>
    </source>
</evidence>
<reference evidence="6 7" key="1">
    <citation type="journal article" date="2019" name="Commun. Biol.">
        <title>The bagworm genome reveals a unique fibroin gene that provides high tensile strength.</title>
        <authorList>
            <person name="Kono N."/>
            <person name="Nakamura H."/>
            <person name="Ohtoshi R."/>
            <person name="Tomita M."/>
            <person name="Numata K."/>
            <person name="Arakawa K."/>
        </authorList>
    </citation>
    <scope>NUCLEOTIDE SEQUENCE [LARGE SCALE GENOMIC DNA]</scope>
</reference>
<feature type="domain" description="SMB" evidence="5">
    <location>
        <begin position="290"/>
        <end position="331"/>
    </location>
</feature>
<feature type="domain" description="MAM" evidence="4">
    <location>
        <begin position="11"/>
        <end position="191"/>
    </location>
</feature>
<feature type="transmembrane region" description="Helical" evidence="3">
    <location>
        <begin position="497"/>
        <end position="518"/>
    </location>
</feature>
<dbReference type="PROSITE" id="PS50060">
    <property type="entry name" value="MAM_2"/>
    <property type="match status" value="1"/>
</dbReference>
<dbReference type="SMART" id="SM00201">
    <property type="entry name" value="SO"/>
    <property type="match status" value="1"/>
</dbReference>
<dbReference type="SUPFAM" id="SSF49899">
    <property type="entry name" value="Concanavalin A-like lectins/glucanases"/>
    <property type="match status" value="1"/>
</dbReference>
<keyword evidence="7" id="KW-1185">Reference proteome</keyword>
<dbReference type="SUPFAM" id="SSF90188">
    <property type="entry name" value="Somatomedin B domain"/>
    <property type="match status" value="1"/>
</dbReference>
<evidence type="ECO:0000256" key="2">
    <source>
        <dbReference type="SAM" id="MobiDB-lite"/>
    </source>
</evidence>
<dbReference type="InterPro" id="IPR001212">
    <property type="entry name" value="Somatomedin_B_dom"/>
</dbReference>
<dbReference type="OrthoDB" id="6107927at2759"/>
<keyword evidence="6" id="KW-0675">Receptor</keyword>
<gene>
    <name evidence="6" type="ORF">EVAR_23438_1</name>
</gene>
<dbReference type="CDD" id="cd06263">
    <property type="entry name" value="MAM"/>
    <property type="match status" value="1"/>
</dbReference>
<dbReference type="EMBL" id="BGZK01000183">
    <property type="protein sequence ID" value="GBP26668.1"/>
    <property type="molecule type" value="Genomic_DNA"/>
</dbReference>
<dbReference type="AlphaFoldDB" id="A0A4C1UJR2"/>
<evidence type="ECO:0000313" key="7">
    <source>
        <dbReference type="Proteomes" id="UP000299102"/>
    </source>
</evidence>
<sequence length="550" mass="59833">MFADATSPPQLSCDFESPALCGWAQDELHDFDWRRLNRKTPSSFLFTGPSYDHTYGEGGLGYYMYIESTSQRQNDTARLLSPIYDASIAKDGCFTFYYHMFGRATGGLRVYQKPESYPLQSLLELEAPDIKKYLLFEKWGNQGNAWYGAVSKLTYFGDNFQIVIEGIRGSSFTSDIAVDDVAIQQGANCSSFDDTTSGTETDDRLASARGYGVKRRMNFFILFVRPITFSILIPILLFMPIYLTLDSERGTAFDSELVMGLSGLRFCSLNLAALYVTGLDGTEYGYGRCELASCAGRCDSEDLVEACGCSTVCVINADCCADYADMCLFPTNSTTAQMPPKTEKLIGSVSTAIQNVATSTTPSPSAAGTRVTTATGSTATTKSTTLSRTTRPTTGSTRPQASTKLTSTTRKPAVSNVTNSITTRKSTQKPSTLPMYSVTAAKGTKSTTASRIVTSSPASSSTPTSSPRTDTGAARKPQQNMRKDDRDAENAGSSNNVTIIVIFTLLVVFASGAVVMFARSARGRIVVERIRGRYSTDPEVRFLTRHEDDD</sequence>
<keyword evidence="3" id="KW-0812">Transmembrane</keyword>
<organism evidence="6 7">
    <name type="scientific">Eumeta variegata</name>
    <name type="common">Bagworm moth</name>
    <name type="synonym">Eumeta japonica</name>
    <dbReference type="NCBI Taxonomy" id="151549"/>
    <lineage>
        <taxon>Eukaryota</taxon>
        <taxon>Metazoa</taxon>
        <taxon>Ecdysozoa</taxon>
        <taxon>Arthropoda</taxon>
        <taxon>Hexapoda</taxon>
        <taxon>Insecta</taxon>
        <taxon>Pterygota</taxon>
        <taxon>Neoptera</taxon>
        <taxon>Endopterygota</taxon>
        <taxon>Lepidoptera</taxon>
        <taxon>Glossata</taxon>
        <taxon>Ditrysia</taxon>
        <taxon>Tineoidea</taxon>
        <taxon>Psychidae</taxon>
        <taxon>Oiketicinae</taxon>
        <taxon>Eumeta</taxon>
    </lineage>
</organism>
<keyword evidence="3" id="KW-1133">Transmembrane helix</keyword>
<dbReference type="Pfam" id="PF00629">
    <property type="entry name" value="MAM"/>
    <property type="match status" value="1"/>
</dbReference>
<evidence type="ECO:0000259" key="5">
    <source>
        <dbReference type="PROSITE" id="PS50958"/>
    </source>
</evidence>
<dbReference type="Gene3D" id="2.60.120.200">
    <property type="match status" value="1"/>
</dbReference>
<protein>
    <submittedName>
        <fullName evidence="6">MAM and LDL-receptor class A domain-containing protein 1</fullName>
    </submittedName>
</protein>
<evidence type="ECO:0000313" key="6">
    <source>
        <dbReference type="EMBL" id="GBP26668.1"/>
    </source>
</evidence>
<dbReference type="InterPro" id="IPR000998">
    <property type="entry name" value="MAM_dom"/>
</dbReference>
<accession>A0A4C1UJR2</accession>
<feature type="transmembrane region" description="Helical" evidence="3">
    <location>
        <begin position="219"/>
        <end position="243"/>
    </location>
</feature>
<evidence type="ECO:0000256" key="3">
    <source>
        <dbReference type="SAM" id="Phobius"/>
    </source>
</evidence>
<proteinExistence type="predicted"/>
<dbReference type="Pfam" id="PF01033">
    <property type="entry name" value="Somatomedin_B"/>
    <property type="match status" value="1"/>
</dbReference>
<name>A0A4C1UJR2_EUMVA</name>
<feature type="compositionally biased region" description="Low complexity" evidence="2">
    <location>
        <begin position="439"/>
        <end position="467"/>
    </location>
</feature>
<feature type="compositionally biased region" description="Low complexity" evidence="2">
    <location>
        <begin position="358"/>
        <end position="398"/>
    </location>
</feature>
<dbReference type="PROSITE" id="PS50958">
    <property type="entry name" value="SMB_2"/>
    <property type="match status" value="1"/>
</dbReference>
<keyword evidence="3" id="KW-0472">Membrane</keyword>